<feature type="signal peptide" evidence="2">
    <location>
        <begin position="1"/>
        <end position="24"/>
    </location>
</feature>
<reference evidence="3" key="1">
    <citation type="journal article" date="2021" name="PeerJ">
        <title>Extensive microbial diversity within the chicken gut microbiome revealed by metagenomics and culture.</title>
        <authorList>
            <person name="Gilroy R."/>
            <person name="Ravi A."/>
            <person name="Getino M."/>
            <person name="Pursley I."/>
            <person name="Horton D.L."/>
            <person name="Alikhan N.F."/>
            <person name="Baker D."/>
            <person name="Gharbi K."/>
            <person name="Hall N."/>
            <person name="Watson M."/>
            <person name="Adriaenssens E.M."/>
            <person name="Foster-Nyarko E."/>
            <person name="Jarju S."/>
            <person name="Secka A."/>
            <person name="Antonio M."/>
            <person name="Oren A."/>
            <person name="Chaudhuri R.R."/>
            <person name="La Ragione R."/>
            <person name="Hildebrand F."/>
            <person name="Pallen M.J."/>
        </authorList>
    </citation>
    <scope>NUCLEOTIDE SEQUENCE</scope>
    <source>
        <strain evidence="3">6019</strain>
    </source>
</reference>
<accession>A0A921DVW9</accession>
<dbReference type="EMBL" id="DYYI01000007">
    <property type="protein sequence ID" value="HJE18860.1"/>
    <property type="molecule type" value="Genomic_DNA"/>
</dbReference>
<feature type="compositionally biased region" description="Acidic residues" evidence="1">
    <location>
        <begin position="26"/>
        <end position="52"/>
    </location>
</feature>
<organism evidence="3 4">
    <name type="scientific">Aliicoccus persicus</name>
    <dbReference type="NCBI Taxonomy" id="930138"/>
    <lineage>
        <taxon>Bacteria</taxon>
        <taxon>Bacillati</taxon>
        <taxon>Bacillota</taxon>
        <taxon>Bacilli</taxon>
        <taxon>Bacillales</taxon>
        <taxon>Staphylococcaceae</taxon>
        <taxon>Aliicoccus</taxon>
    </lineage>
</organism>
<evidence type="ECO:0000256" key="2">
    <source>
        <dbReference type="SAM" id="SignalP"/>
    </source>
</evidence>
<evidence type="ECO:0000256" key="1">
    <source>
        <dbReference type="SAM" id="MobiDB-lite"/>
    </source>
</evidence>
<sequence>MKRYFLASALSFGLLVATHQSVLAQDDADDEAEVEEEVVEEEVVEEEETDDADGNKGSIQNPYLIGDLGEVEMRTYYYDDPFSRFSTSQDGQDMAMEESEISMEDYFMSEFSELFGMDADMRTFYPPYYDSMTYKGLANLEFTDVLRGDEARNYLQERNFYDYSNTPDDLEWAVFHFTFEWVESDDPNSIHLSSYEFTAFDITGVSVNENDYYAYFDGAFDNNEIYVGGVLNGTFAKLVPTDEPFMIRFGDNYTMQHTFFEFE</sequence>
<feature type="chain" id="PRO_5036941703" evidence="2">
    <location>
        <begin position="25"/>
        <end position="263"/>
    </location>
</feature>
<gene>
    <name evidence="3" type="ORF">K8V35_00715</name>
</gene>
<dbReference type="Proteomes" id="UP000763505">
    <property type="component" value="Unassembled WGS sequence"/>
</dbReference>
<keyword evidence="2" id="KW-0732">Signal</keyword>
<comment type="caution">
    <text evidence="3">The sequence shown here is derived from an EMBL/GenBank/DDBJ whole genome shotgun (WGS) entry which is preliminary data.</text>
</comment>
<proteinExistence type="predicted"/>
<evidence type="ECO:0000313" key="4">
    <source>
        <dbReference type="Proteomes" id="UP000763505"/>
    </source>
</evidence>
<protein>
    <submittedName>
        <fullName evidence="3">Uncharacterized protein</fullName>
    </submittedName>
</protein>
<evidence type="ECO:0000313" key="3">
    <source>
        <dbReference type="EMBL" id="HJE18860.1"/>
    </source>
</evidence>
<reference evidence="3" key="2">
    <citation type="submission" date="2021-09" db="EMBL/GenBank/DDBJ databases">
        <authorList>
            <person name="Gilroy R."/>
        </authorList>
    </citation>
    <scope>NUCLEOTIDE SEQUENCE</scope>
    <source>
        <strain evidence="3">6019</strain>
    </source>
</reference>
<name>A0A921DVW9_9STAP</name>
<feature type="region of interest" description="Disordered" evidence="1">
    <location>
        <begin position="26"/>
        <end position="61"/>
    </location>
</feature>
<dbReference type="AlphaFoldDB" id="A0A921DVW9"/>